<evidence type="ECO:0000259" key="1">
    <source>
        <dbReference type="Pfam" id="PF00814"/>
    </source>
</evidence>
<keyword evidence="3" id="KW-1185">Reference proteome</keyword>
<protein>
    <submittedName>
        <fullName evidence="2">tRNA (Adenosine(37)-N6)-threonylcarbamoyltransferase complex dimerization subunit type 1 TsaB</fullName>
    </submittedName>
</protein>
<dbReference type="NCBIfam" id="TIGR03725">
    <property type="entry name" value="T6A_YeaZ"/>
    <property type="match status" value="1"/>
</dbReference>
<gene>
    <name evidence="2" type="ORF">GETHOR_22760</name>
</gene>
<dbReference type="Pfam" id="PF00814">
    <property type="entry name" value="TsaD"/>
    <property type="match status" value="1"/>
</dbReference>
<dbReference type="RefSeq" id="WP_286353893.1">
    <property type="nucleotide sequence ID" value="NZ_AP027079.1"/>
</dbReference>
<dbReference type="InterPro" id="IPR000905">
    <property type="entry name" value="Gcp-like_dom"/>
</dbReference>
<name>A0ABM8DT10_9BACT</name>
<dbReference type="InterPro" id="IPR022496">
    <property type="entry name" value="T6A_TsaB"/>
</dbReference>
<evidence type="ECO:0000313" key="2">
    <source>
        <dbReference type="EMBL" id="BDU70175.1"/>
    </source>
</evidence>
<dbReference type="SUPFAM" id="SSF53067">
    <property type="entry name" value="Actin-like ATPase domain"/>
    <property type="match status" value="1"/>
</dbReference>
<dbReference type="Proteomes" id="UP001242010">
    <property type="component" value="Chromosome"/>
</dbReference>
<reference evidence="3" key="1">
    <citation type="journal article" date="2023" name="Int. J. Syst. Evol. Microbiol.">
        <title>Mesoterricola silvestris gen. nov., sp. nov., Mesoterricola sediminis sp. nov., Geothrix oryzae sp. nov., Geothrix edaphica sp. nov., Geothrix rubra sp. nov., and Geothrix limicola sp. nov., six novel members of Acidobacteriota isolated from soils.</title>
        <authorList>
            <person name="Itoh H."/>
            <person name="Sugisawa Y."/>
            <person name="Mise K."/>
            <person name="Xu Z."/>
            <person name="Kuniyasu M."/>
            <person name="Ushijima N."/>
            <person name="Kawano K."/>
            <person name="Kobayashi E."/>
            <person name="Shiratori Y."/>
            <person name="Masuda Y."/>
            <person name="Senoo K."/>
        </authorList>
    </citation>
    <scope>NUCLEOTIDE SEQUENCE [LARGE SCALE GENOMIC DNA]</scope>
    <source>
        <strain evidence="3">Red222</strain>
    </source>
</reference>
<feature type="domain" description="Gcp-like" evidence="1">
    <location>
        <begin position="32"/>
        <end position="125"/>
    </location>
</feature>
<evidence type="ECO:0000313" key="3">
    <source>
        <dbReference type="Proteomes" id="UP001242010"/>
    </source>
</evidence>
<dbReference type="EMBL" id="AP027079">
    <property type="protein sequence ID" value="BDU70175.1"/>
    <property type="molecule type" value="Genomic_DNA"/>
</dbReference>
<sequence>MLLALDTTTEILHLALIQGDRAWTRRVASGVGRGHSERLLPALESLMAEAGGTPMDLSGVAACLGPGGFTSLRIGVATAEGLGLTGLPTWGFSAFALRAEALRQAGVAGPLWILLDGQRSEAFHQRWAEGPTEPAAKHPLADLPERVGAEPWWAPEAFAAKVEAVLPAPQRMRLADEGEATLAGLVALARRVAQGPPEAPLVPFYLRETDAEVNFPHAAAHLPEALRKGVAR</sequence>
<dbReference type="InterPro" id="IPR043129">
    <property type="entry name" value="ATPase_NBD"/>
</dbReference>
<dbReference type="Gene3D" id="3.30.420.40">
    <property type="match status" value="2"/>
</dbReference>
<proteinExistence type="predicted"/>
<organism evidence="2 3">
    <name type="scientific">Geothrix oryzae</name>
    <dbReference type="NCBI Taxonomy" id="2927975"/>
    <lineage>
        <taxon>Bacteria</taxon>
        <taxon>Pseudomonadati</taxon>
        <taxon>Acidobacteriota</taxon>
        <taxon>Holophagae</taxon>
        <taxon>Holophagales</taxon>
        <taxon>Holophagaceae</taxon>
        <taxon>Geothrix</taxon>
    </lineage>
</organism>
<accession>A0ABM8DT10</accession>